<dbReference type="GO" id="GO:0003700">
    <property type="term" value="F:DNA-binding transcription factor activity"/>
    <property type="evidence" value="ECO:0007669"/>
    <property type="project" value="TreeGrafter"/>
</dbReference>
<name>A0A0R2G6P2_9LACO</name>
<feature type="domain" description="HTH lacI-type" evidence="4">
    <location>
        <begin position="4"/>
        <end position="58"/>
    </location>
</feature>
<dbReference type="InterPro" id="IPR000843">
    <property type="entry name" value="HTH_LacI"/>
</dbReference>
<evidence type="ECO:0000313" key="6">
    <source>
        <dbReference type="EMBL" id="KRN32876.1"/>
    </source>
</evidence>
<dbReference type="Pfam" id="PF00356">
    <property type="entry name" value="LacI"/>
    <property type="match status" value="1"/>
</dbReference>
<evidence type="ECO:0000313" key="8">
    <source>
        <dbReference type="Proteomes" id="UP000051751"/>
    </source>
</evidence>
<evidence type="ECO:0000256" key="2">
    <source>
        <dbReference type="ARBA" id="ARBA00023125"/>
    </source>
</evidence>
<evidence type="ECO:0000256" key="1">
    <source>
        <dbReference type="ARBA" id="ARBA00023015"/>
    </source>
</evidence>
<accession>A0A0R2G6P2</accession>
<proteinExistence type="predicted"/>
<dbReference type="EMBL" id="JQAT01000002">
    <property type="protein sequence ID" value="KRN28714.1"/>
    <property type="molecule type" value="Genomic_DNA"/>
</dbReference>
<dbReference type="STRING" id="81857.IV38_GL000918"/>
<dbReference type="Gene3D" id="1.10.260.40">
    <property type="entry name" value="lambda repressor-like DNA-binding domains"/>
    <property type="match status" value="1"/>
</dbReference>
<evidence type="ECO:0000259" key="4">
    <source>
        <dbReference type="PROSITE" id="PS50932"/>
    </source>
</evidence>
<gene>
    <name evidence="5" type="ORF">IV38_GL000918</name>
    <name evidence="6" type="ORF">IV40_GL000935</name>
</gene>
<dbReference type="PANTHER" id="PTHR30146">
    <property type="entry name" value="LACI-RELATED TRANSCRIPTIONAL REPRESSOR"/>
    <property type="match status" value="1"/>
</dbReference>
<keyword evidence="7" id="KW-1185">Reference proteome</keyword>
<sequence>MKLATIYDVARLSGHAPSTVSRVLHGKNHVAPATRTDVLAAIEALNYQPNLLAQHLSNLKS</sequence>
<protein>
    <recommendedName>
        <fullName evidence="4">HTH lacI-type domain-containing protein</fullName>
    </recommendedName>
</protein>
<dbReference type="SMART" id="SM00354">
    <property type="entry name" value="HTH_LACI"/>
    <property type="match status" value="1"/>
</dbReference>
<dbReference type="InterPro" id="IPR010982">
    <property type="entry name" value="Lambda_DNA-bd_dom_sf"/>
</dbReference>
<dbReference type="Proteomes" id="UP000051645">
    <property type="component" value="Unassembled WGS sequence"/>
</dbReference>
<dbReference type="Proteomes" id="UP000051751">
    <property type="component" value="Unassembled WGS sequence"/>
</dbReference>
<keyword evidence="2" id="KW-0238">DNA-binding</keyword>
<dbReference type="EMBL" id="JQAZ01000002">
    <property type="protein sequence ID" value="KRN32876.1"/>
    <property type="molecule type" value="Genomic_DNA"/>
</dbReference>
<dbReference type="CDD" id="cd01392">
    <property type="entry name" value="HTH_LacI"/>
    <property type="match status" value="1"/>
</dbReference>
<comment type="caution">
    <text evidence="6">The sequence shown here is derived from an EMBL/GenBank/DDBJ whole genome shotgun (WGS) entry which is preliminary data.</text>
</comment>
<evidence type="ECO:0000313" key="7">
    <source>
        <dbReference type="Proteomes" id="UP000051645"/>
    </source>
</evidence>
<dbReference type="PROSITE" id="PS50932">
    <property type="entry name" value="HTH_LACI_2"/>
    <property type="match status" value="1"/>
</dbReference>
<organism evidence="6 7">
    <name type="scientific">Lactobacillus selangorensis</name>
    <dbReference type="NCBI Taxonomy" id="81857"/>
    <lineage>
        <taxon>Bacteria</taxon>
        <taxon>Bacillati</taxon>
        <taxon>Bacillota</taxon>
        <taxon>Bacilli</taxon>
        <taxon>Lactobacillales</taxon>
        <taxon>Lactobacillaceae</taxon>
        <taxon>Lactobacillus</taxon>
    </lineage>
</organism>
<dbReference type="PATRIC" id="fig|81857.3.peg.921"/>
<evidence type="ECO:0000313" key="5">
    <source>
        <dbReference type="EMBL" id="KRN28714.1"/>
    </source>
</evidence>
<dbReference type="OrthoDB" id="9788209at2"/>
<dbReference type="SUPFAM" id="SSF47413">
    <property type="entry name" value="lambda repressor-like DNA-binding domains"/>
    <property type="match status" value="1"/>
</dbReference>
<keyword evidence="1" id="KW-0805">Transcription regulation</keyword>
<keyword evidence="3" id="KW-0804">Transcription</keyword>
<reference evidence="7 8" key="1">
    <citation type="journal article" date="2015" name="Genome Announc.">
        <title>Expanding the biotechnology potential of lactobacilli through comparative genomics of 213 strains and associated genera.</title>
        <authorList>
            <person name="Sun Z."/>
            <person name="Harris H.M."/>
            <person name="McCann A."/>
            <person name="Guo C."/>
            <person name="Argimon S."/>
            <person name="Zhang W."/>
            <person name="Yang X."/>
            <person name="Jeffery I.B."/>
            <person name="Cooney J.C."/>
            <person name="Kagawa T.F."/>
            <person name="Liu W."/>
            <person name="Song Y."/>
            <person name="Salvetti E."/>
            <person name="Wrobel A."/>
            <person name="Rasinkangas P."/>
            <person name="Parkhill J."/>
            <person name="Rea M.C."/>
            <person name="O'Sullivan O."/>
            <person name="Ritari J."/>
            <person name="Douillard F.P."/>
            <person name="Paul Ross R."/>
            <person name="Yang R."/>
            <person name="Briner A.E."/>
            <person name="Felis G.E."/>
            <person name="de Vos W.M."/>
            <person name="Barrangou R."/>
            <person name="Klaenhammer T.R."/>
            <person name="Caufield P.W."/>
            <person name="Cui Y."/>
            <person name="Zhang H."/>
            <person name="O'Toole P.W."/>
        </authorList>
    </citation>
    <scope>NUCLEOTIDE SEQUENCE [LARGE SCALE GENOMIC DNA]</scope>
    <source>
        <strain evidence="5 8">ATCC BAA-66</strain>
        <strain evidence="6 7">DSM 13344</strain>
    </source>
</reference>
<evidence type="ECO:0000256" key="3">
    <source>
        <dbReference type="ARBA" id="ARBA00023163"/>
    </source>
</evidence>
<dbReference type="AlphaFoldDB" id="A0A0R2G6P2"/>
<dbReference type="PANTHER" id="PTHR30146:SF109">
    <property type="entry name" value="HTH-TYPE TRANSCRIPTIONAL REGULATOR GALS"/>
    <property type="match status" value="1"/>
</dbReference>
<dbReference type="GO" id="GO:0000976">
    <property type="term" value="F:transcription cis-regulatory region binding"/>
    <property type="evidence" value="ECO:0007669"/>
    <property type="project" value="TreeGrafter"/>
</dbReference>